<dbReference type="RefSeq" id="WP_379599346.1">
    <property type="nucleotide sequence ID" value="NZ_JBHUDE010000163.1"/>
</dbReference>
<dbReference type="Proteomes" id="UP001597221">
    <property type="component" value="Unassembled WGS sequence"/>
</dbReference>
<evidence type="ECO:0000313" key="1">
    <source>
        <dbReference type="EMBL" id="MFD1609825.1"/>
    </source>
</evidence>
<sequence>MNQHLLVVEGTQSQFKQLMEAYDINEDDVEASQLENSEVIRYWVLIRSQSTTVEVMSDVNQYIEVIGRY</sequence>
<keyword evidence="2" id="KW-1185">Reference proteome</keyword>
<name>A0ABW4HY21_9BACI</name>
<gene>
    <name evidence="1" type="ORF">ACFSBH_19585</name>
</gene>
<evidence type="ECO:0000313" key="2">
    <source>
        <dbReference type="Proteomes" id="UP001597221"/>
    </source>
</evidence>
<organism evidence="1 2">
    <name type="scientific">Oceanobacillus luteolus</name>
    <dbReference type="NCBI Taxonomy" id="1274358"/>
    <lineage>
        <taxon>Bacteria</taxon>
        <taxon>Bacillati</taxon>
        <taxon>Bacillota</taxon>
        <taxon>Bacilli</taxon>
        <taxon>Bacillales</taxon>
        <taxon>Bacillaceae</taxon>
        <taxon>Oceanobacillus</taxon>
    </lineage>
</organism>
<reference evidence="2" key="1">
    <citation type="journal article" date="2019" name="Int. J. Syst. Evol. Microbiol.">
        <title>The Global Catalogue of Microorganisms (GCM) 10K type strain sequencing project: providing services to taxonomists for standard genome sequencing and annotation.</title>
        <authorList>
            <consortium name="The Broad Institute Genomics Platform"/>
            <consortium name="The Broad Institute Genome Sequencing Center for Infectious Disease"/>
            <person name="Wu L."/>
            <person name="Ma J."/>
        </authorList>
    </citation>
    <scope>NUCLEOTIDE SEQUENCE [LARGE SCALE GENOMIC DNA]</scope>
    <source>
        <strain evidence="2">CGMCC 1.12376</strain>
    </source>
</reference>
<comment type="caution">
    <text evidence="1">The sequence shown here is derived from an EMBL/GenBank/DDBJ whole genome shotgun (WGS) entry which is preliminary data.</text>
</comment>
<protein>
    <submittedName>
        <fullName evidence="1">Uncharacterized protein</fullName>
    </submittedName>
</protein>
<accession>A0ABW4HY21</accession>
<proteinExistence type="predicted"/>
<dbReference type="EMBL" id="JBHUDE010000163">
    <property type="protein sequence ID" value="MFD1609825.1"/>
    <property type="molecule type" value="Genomic_DNA"/>
</dbReference>